<dbReference type="PANTHER" id="PTHR13325">
    <property type="entry name" value="PROTEASE M50 MEMBRANE-BOUND TRANSCRIPTION FACTOR SITE 2 PROTEASE"/>
    <property type="match status" value="1"/>
</dbReference>
<keyword evidence="1" id="KW-0472">Membrane</keyword>
<dbReference type="Pfam" id="PF05402">
    <property type="entry name" value="PqqD"/>
    <property type="match status" value="1"/>
</dbReference>
<dbReference type="InterPro" id="IPR041881">
    <property type="entry name" value="PqqD_sf"/>
</dbReference>
<feature type="transmembrane region" description="Helical" evidence="1">
    <location>
        <begin position="386"/>
        <end position="406"/>
    </location>
</feature>
<feature type="transmembrane region" description="Helical" evidence="1">
    <location>
        <begin position="159"/>
        <end position="177"/>
    </location>
</feature>
<dbReference type="InterPro" id="IPR001193">
    <property type="entry name" value="MBTPS2"/>
</dbReference>
<evidence type="ECO:0000256" key="1">
    <source>
        <dbReference type="SAM" id="Phobius"/>
    </source>
</evidence>
<accession>A0ABV2TNW3</accession>
<sequence>MTDSLFSPYWYRAAKLHPQLASTTRITRQVFRGEAWYVLSSQTSGRQFRVNHLGYELVGRLDGLRSVQEIWDILVRQLGNDAPSQHEVLSVLSELIAAGMLHSEHTQDLAGIFDASRRHHERTGSRLNPLAFKVPLWDPSALLERLEPLGRRLLTRGMLLVWLISTLLALILTQIHWPELRAYAAQHLTSHSNLMLMWLAYPLVKALHELGHALTIRTWGGAVHEFGITLFLLMPVPYVDASAASAFIEKRRRVLVSAMGVMVELAVASLALLLWLNVSDGWLRELSFAIMSVSSISTLLVNANPLMRFDGYYVLTDALEIPGLSSRADNYLRYLGERWVLGNSQLHPPAGVDGSRVLLLSFGLASLIYRIVLMAGMAIWLGGKQFALGLLLALWLLFRFALRPLWQLSLLVLRGSRLGKTRKRAMLAFGVLMAALLLGTLVVPAPYASHAQGLVWVPDEARVRNEADGFVDSVLVSDGQRVRAGDELLRLRNPDLLASRQQLQTRLASQLQAYQGVLLNQPSAAIGLGEEIDKLRAQIAQFDQRIAALSLRAPLDGRVGLPAAHNLPGRYFNRGSVIAHVINPERMTVRMALAQQDIDLLQSSPSSFTVRIAESRSQSLSASISSQEPGAAWVLPSPLLGDSTGGPFATDPADKDGLRTLEPVFIVDLKINGQSLARIGSRAWIRIEHAPQPLAAQLWRSLRQLFLRQFGSNATGSAT</sequence>
<feature type="transmembrane region" description="Helical" evidence="1">
    <location>
        <begin position="254"/>
        <end position="276"/>
    </location>
</feature>
<feature type="transmembrane region" description="Helical" evidence="1">
    <location>
        <begin position="427"/>
        <end position="447"/>
    </location>
</feature>
<dbReference type="PANTHER" id="PTHR13325:SF3">
    <property type="entry name" value="MEMBRANE-BOUND TRANSCRIPTION FACTOR SITE-2 PROTEASE"/>
    <property type="match status" value="1"/>
</dbReference>
<dbReference type="RefSeq" id="WP_354602081.1">
    <property type="nucleotide sequence ID" value="NZ_JBEWZI010000019.1"/>
</dbReference>
<dbReference type="InterPro" id="IPR008792">
    <property type="entry name" value="PQQD"/>
</dbReference>
<dbReference type="Gene3D" id="1.10.10.1150">
    <property type="entry name" value="Coenzyme PQQ synthesis protein D (PqqD)"/>
    <property type="match status" value="1"/>
</dbReference>
<evidence type="ECO:0000313" key="3">
    <source>
        <dbReference type="Proteomes" id="UP001549691"/>
    </source>
</evidence>
<proteinExistence type="predicted"/>
<dbReference type="Proteomes" id="UP001549691">
    <property type="component" value="Unassembled WGS sequence"/>
</dbReference>
<keyword evidence="3" id="KW-1185">Reference proteome</keyword>
<organism evidence="2 3">
    <name type="scientific">Uliginosibacterium flavum</name>
    <dbReference type="NCBI Taxonomy" id="1396831"/>
    <lineage>
        <taxon>Bacteria</taxon>
        <taxon>Pseudomonadati</taxon>
        <taxon>Pseudomonadota</taxon>
        <taxon>Betaproteobacteria</taxon>
        <taxon>Rhodocyclales</taxon>
        <taxon>Zoogloeaceae</taxon>
        <taxon>Uliginosibacterium</taxon>
    </lineage>
</organism>
<evidence type="ECO:0000313" key="2">
    <source>
        <dbReference type="EMBL" id="MET7015625.1"/>
    </source>
</evidence>
<protein>
    <submittedName>
        <fullName evidence="2">HlyD family efflux transporter periplasmic adaptor subunit</fullName>
    </submittedName>
</protein>
<dbReference type="EMBL" id="JBEWZI010000019">
    <property type="protein sequence ID" value="MET7015625.1"/>
    <property type="molecule type" value="Genomic_DNA"/>
</dbReference>
<reference evidence="2 3" key="1">
    <citation type="submission" date="2024-07" db="EMBL/GenBank/DDBJ databases">
        <title>Uliginosibacterium flavum JJ3220;KACC:17644.</title>
        <authorList>
            <person name="Kim M.K."/>
        </authorList>
    </citation>
    <scope>NUCLEOTIDE SEQUENCE [LARGE SCALE GENOMIC DNA]</scope>
    <source>
        <strain evidence="2 3">KACC:17644</strain>
    </source>
</reference>
<gene>
    <name evidence="2" type="ORF">ABXR19_15655</name>
</gene>
<keyword evidence="1" id="KW-0812">Transmembrane</keyword>
<comment type="caution">
    <text evidence="2">The sequence shown here is derived from an EMBL/GenBank/DDBJ whole genome shotgun (WGS) entry which is preliminary data.</text>
</comment>
<name>A0ABV2TNW3_9RHOO</name>
<dbReference type="SUPFAM" id="SSF111369">
    <property type="entry name" value="HlyD-like secretion proteins"/>
    <property type="match status" value="1"/>
</dbReference>
<feature type="transmembrane region" description="Helical" evidence="1">
    <location>
        <begin position="357"/>
        <end position="380"/>
    </location>
</feature>
<feature type="transmembrane region" description="Helical" evidence="1">
    <location>
        <begin position="282"/>
        <end position="301"/>
    </location>
</feature>
<keyword evidence="1" id="KW-1133">Transmembrane helix</keyword>
<dbReference type="Gene3D" id="2.40.50.100">
    <property type="match status" value="1"/>
</dbReference>